<reference evidence="3 4" key="1">
    <citation type="journal article" date="2015" name="Plant Cell">
        <title>Oil accumulation by the oleaginous diatom Fistulifera solaris as revealed by the genome and transcriptome.</title>
        <authorList>
            <person name="Tanaka T."/>
            <person name="Maeda Y."/>
            <person name="Veluchamy A."/>
            <person name="Tanaka M."/>
            <person name="Abida H."/>
            <person name="Marechal E."/>
            <person name="Bowler C."/>
            <person name="Muto M."/>
            <person name="Sunaga Y."/>
            <person name="Tanaka M."/>
            <person name="Yoshino T."/>
            <person name="Taniguchi T."/>
            <person name="Fukuda Y."/>
            <person name="Nemoto M."/>
            <person name="Matsumoto M."/>
            <person name="Wong P.S."/>
            <person name="Aburatani S."/>
            <person name="Fujibuchi W."/>
        </authorList>
    </citation>
    <scope>NUCLEOTIDE SEQUENCE [LARGE SCALE GENOMIC DNA]</scope>
    <source>
        <strain evidence="3 4">JPCC DA0580</strain>
    </source>
</reference>
<proteinExistence type="predicted"/>
<dbReference type="Proteomes" id="UP000198406">
    <property type="component" value="Unassembled WGS sequence"/>
</dbReference>
<evidence type="ECO:0000313" key="3">
    <source>
        <dbReference type="EMBL" id="GAX28271.1"/>
    </source>
</evidence>
<feature type="compositionally biased region" description="Basic and acidic residues" evidence="1">
    <location>
        <begin position="160"/>
        <end position="170"/>
    </location>
</feature>
<keyword evidence="2" id="KW-0472">Membrane</keyword>
<feature type="compositionally biased region" description="Basic and acidic residues" evidence="1">
    <location>
        <begin position="466"/>
        <end position="477"/>
    </location>
</feature>
<gene>
    <name evidence="3" type="ORF">FisN_27Hh078</name>
</gene>
<dbReference type="InParanoid" id="A0A1Z5KQI5"/>
<keyword evidence="4" id="KW-1185">Reference proteome</keyword>
<organism evidence="3 4">
    <name type="scientific">Fistulifera solaris</name>
    <name type="common">Oleaginous diatom</name>
    <dbReference type="NCBI Taxonomy" id="1519565"/>
    <lineage>
        <taxon>Eukaryota</taxon>
        <taxon>Sar</taxon>
        <taxon>Stramenopiles</taxon>
        <taxon>Ochrophyta</taxon>
        <taxon>Bacillariophyta</taxon>
        <taxon>Bacillariophyceae</taxon>
        <taxon>Bacillariophycidae</taxon>
        <taxon>Naviculales</taxon>
        <taxon>Naviculaceae</taxon>
        <taxon>Fistulifera</taxon>
    </lineage>
</organism>
<evidence type="ECO:0000256" key="1">
    <source>
        <dbReference type="SAM" id="MobiDB-lite"/>
    </source>
</evidence>
<evidence type="ECO:0000313" key="4">
    <source>
        <dbReference type="Proteomes" id="UP000198406"/>
    </source>
</evidence>
<feature type="region of interest" description="Disordered" evidence="1">
    <location>
        <begin position="153"/>
        <end position="197"/>
    </location>
</feature>
<feature type="region of interest" description="Disordered" evidence="1">
    <location>
        <begin position="461"/>
        <end position="482"/>
    </location>
</feature>
<dbReference type="AlphaFoldDB" id="A0A1Z5KQI5"/>
<feature type="compositionally biased region" description="Basic and acidic residues" evidence="1">
    <location>
        <begin position="177"/>
        <end position="197"/>
    </location>
</feature>
<evidence type="ECO:0000256" key="2">
    <source>
        <dbReference type="SAM" id="Phobius"/>
    </source>
</evidence>
<accession>A0A1Z5KQI5</accession>
<protein>
    <submittedName>
        <fullName evidence="3">Uncharacterized protein</fullName>
    </submittedName>
</protein>
<feature type="transmembrane region" description="Helical" evidence="2">
    <location>
        <begin position="44"/>
        <end position="66"/>
    </location>
</feature>
<sequence>MAPSQQQHRRPFNPFIARSRHTTASLTYRDTRYSSHKRGGGSRLVKVAFGGLCFCISYWLLGVGIWQTAQDDRLIEELSDSVLPTQRRDNDSISENNERHYSFLRQLKQPTPAPTLKLPPTPAPTKQLMLTPAPTKQLTLTLATTKQFTLTSEPTLPPFAKEETTGDRHLPPTIPPNKERRGGDVHTESPESEKDHSALQYLTNNSIMDDTTVRKEAMEMGELRDDSNSTIAIHSTTTAARNEITNKDTPAESPDNTIVETSFVEKNETSDTKQEFSPSIAIGEDVSENKENNNIKETEGVDVDEAQGLAVEEFNRTIIKVNTANITLHGNQSITEATTTESDAVILEQSNRHELYKVSDDVTNSKSNVITVKNNNSVIDTIILDDSTKQAKEENDFDDADRMDELKKGDLIENENKNVTKQDESVTINELVEIDANKTWKRDNLNNDQVLVSFSQNSLTNGTTTIERDNSTSHPELHQNSTTTVNNAILVENATSDTTSDS</sequence>
<comment type="caution">
    <text evidence="3">The sequence shown here is derived from an EMBL/GenBank/DDBJ whole genome shotgun (WGS) entry which is preliminary data.</text>
</comment>
<name>A0A1Z5KQI5_FISSO</name>
<dbReference type="EMBL" id="BDSP01000271">
    <property type="protein sequence ID" value="GAX28271.1"/>
    <property type="molecule type" value="Genomic_DNA"/>
</dbReference>
<keyword evidence="2" id="KW-0812">Transmembrane</keyword>
<keyword evidence="2" id="KW-1133">Transmembrane helix</keyword>